<comment type="similarity">
    <text evidence="1">Belongs to the membrane fusion protein (MFP) (TC 8.A.1) family.</text>
</comment>
<dbReference type="Pfam" id="PF25989">
    <property type="entry name" value="YknX_C"/>
    <property type="match status" value="1"/>
</dbReference>
<evidence type="ECO:0000259" key="4">
    <source>
        <dbReference type="Pfam" id="PF25876"/>
    </source>
</evidence>
<dbReference type="Gene3D" id="1.10.287.470">
    <property type="entry name" value="Helix hairpin bin"/>
    <property type="match status" value="1"/>
</dbReference>
<sequence>MAREPVSVSALAAGFGLLLTGLLSGTALAAAPGQPNRPPVVGVQPVGHEDVTASSEYIGRIQAIDRVALVPRVTAFLEKRLFDEGAEVKKGDLLYVLEQPPFQAAVLAQQGALAQAQANVANAGITFARQKALLSTPAGQKQSYDNALASARSSAAAVTTAQANLENAQIQLGYTEIRAPVDGRISATSVNQGNVVSPSSGTLATIVTQDPMYVVFPAASRDVLMLQKKYQGAGGISQAAIKLTLGDGTQYDQTAKLDYVSPEVSQNTDTITLRATVPNPKRGDANSDGVSTRELVDGEFVTVTVEDPHPVNHLVVPRAAVLADQQGNYVFLLAPGNKAKRQDITLGETVGANGVVLSGLKDGDKVIVDGIQKLHDGIEVTPAAPQPVVADPGAKAAEAETERTNGIGGTAGTGAPATQGGTSPAGGSQH</sequence>
<dbReference type="PANTHER" id="PTHR30158">
    <property type="entry name" value="ACRA/E-RELATED COMPONENT OF DRUG EFFLUX TRANSPORTER"/>
    <property type="match status" value="1"/>
</dbReference>
<dbReference type="EMBL" id="JAMSKV010000002">
    <property type="protein sequence ID" value="MCQ8277602.1"/>
    <property type="molecule type" value="Genomic_DNA"/>
</dbReference>
<dbReference type="InterPro" id="IPR058625">
    <property type="entry name" value="MdtA-like_BSH"/>
</dbReference>
<dbReference type="InterPro" id="IPR006143">
    <property type="entry name" value="RND_pump_MFP"/>
</dbReference>
<evidence type="ECO:0000256" key="2">
    <source>
        <dbReference type="SAM" id="MobiDB-lite"/>
    </source>
</evidence>
<feature type="region of interest" description="Disordered" evidence="2">
    <location>
        <begin position="382"/>
        <end position="430"/>
    </location>
</feature>
<reference evidence="8 9" key="1">
    <citation type="submission" date="2022-06" db="EMBL/GenBank/DDBJ databases">
        <title>Endosaccharibacter gen. nov., sp. nov., endophytic bacteria isolated from sugarcane.</title>
        <authorList>
            <person name="Pitiwittayakul N."/>
            <person name="Yukphan P."/>
            <person name="Charoenyingcharoen P."/>
            <person name="Tanasupawat S."/>
        </authorList>
    </citation>
    <scope>NUCLEOTIDE SEQUENCE [LARGE SCALE GENOMIC DNA]</scope>
    <source>
        <strain evidence="8 9">KSS8</strain>
    </source>
</reference>
<proteinExistence type="inferred from homology"/>
<dbReference type="Pfam" id="PF25917">
    <property type="entry name" value="BSH_RND"/>
    <property type="match status" value="1"/>
</dbReference>
<evidence type="ECO:0000256" key="3">
    <source>
        <dbReference type="SAM" id="SignalP"/>
    </source>
</evidence>
<dbReference type="InterPro" id="IPR058624">
    <property type="entry name" value="MdtA-like_HH"/>
</dbReference>
<feature type="signal peptide" evidence="3">
    <location>
        <begin position="1"/>
        <end position="29"/>
    </location>
</feature>
<protein>
    <submittedName>
        <fullName evidence="8">Efflux RND transporter periplasmic adaptor subunit</fullName>
    </submittedName>
</protein>
<feature type="domain" description="Multidrug resistance protein MdtA-like beta-barrel" evidence="6">
    <location>
        <begin position="211"/>
        <end position="281"/>
    </location>
</feature>
<evidence type="ECO:0000259" key="6">
    <source>
        <dbReference type="Pfam" id="PF25944"/>
    </source>
</evidence>
<dbReference type="Gene3D" id="2.40.420.20">
    <property type="match status" value="1"/>
</dbReference>
<dbReference type="InterPro" id="IPR058626">
    <property type="entry name" value="MdtA-like_b-barrel"/>
</dbReference>
<feature type="domain" description="Multidrug resistance protein MdtA-like alpha-helical hairpin" evidence="4">
    <location>
        <begin position="109"/>
        <end position="175"/>
    </location>
</feature>
<evidence type="ECO:0000313" key="9">
    <source>
        <dbReference type="Proteomes" id="UP001524587"/>
    </source>
</evidence>
<dbReference type="Gene3D" id="2.40.50.100">
    <property type="match status" value="1"/>
</dbReference>
<dbReference type="Proteomes" id="UP001524587">
    <property type="component" value="Unassembled WGS sequence"/>
</dbReference>
<keyword evidence="9" id="KW-1185">Reference proteome</keyword>
<feature type="chain" id="PRO_5046310478" evidence="3">
    <location>
        <begin position="30"/>
        <end position="430"/>
    </location>
</feature>
<feature type="domain" description="Multidrug resistance protein MdtA-like barrel-sandwich hybrid" evidence="5">
    <location>
        <begin position="67"/>
        <end position="202"/>
    </location>
</feature>
<organism evidence="8 9">
    <name type="scientific">Endosaccharibacter trunci</name>
    <dbReference type="NCBI Taxonomy" id="2812733"/>
    <lineage>
        <taxon>Bacteria</taxon>
        <taxon>Pseudomonadati</taxon>
        <taxon>Pseudomonadota</taxon>
        <taxon>Alphaproteobacteria</taxon>
        <taxon>Acetobacterales</taxon>
        <taxon>Acetobacteraceae</taxon>
        <taxon>Endosaccharibacter</taxon>
    </lineage>
</organism>
<evidence type="ECO:0000259" key="5">
    <source>
        <dbReference type="Pfam" id="PF25917"/>
    </source>
</evidence>
<dbReference type="Pfam" id="PF25944">
    <property type="entry name" value="Beta-barrel_RND"/>
    <property type="match status" value="1"/>
</dbReference>
<evidence type="ECO:0000256" key="1">
    <source>
        <dbReference type="ARBA" id="ARBA00009477"/>
    </source>
</evidence>
<dbReference type="InterPro" id="IPR058637">
    <property type="entry name" value="YknX-like_C"/>
</dbReference>
<dbReference type="RefSeq" id="WP_422863046.1">
    <property type="nucleotide sequence ID" value="NZ_JAMSKV010000002.1"/>
</dbReference>
<gene>
    <name evidence="8" type="ORF">NFI95_03950</name>
</gene>
<dbReference type="PANTHER" id="PTHR30158:SF3">
    <property type="entry name" value="MULTIDRUG EFFLUX PUMP SUBUNIT ACRA-RELATED"/>
    <property type="match status" value="1"/>
</dbReference>
<keyword evidence="3" id="KW-0732">Signal</keyword>
<dbReference type="NCBIfam" id="TIGR01730">
    <property type="entry name" value="RND_mfp"/>
    <property type="match status" value="1"/>
</dbReference>
<feature type="domain" description="YknX-like C-terminal permuted SH3-like" evidence="7">
    <location>
        <begin position="314"/>
        <end position="381"/>
    </location>
</feature>
<accession>A0ABT1W3Y7</accession>
<evidence type="ECO:0000313" key="8">
    <source>
        <dbReference type="EMBL" id="MCQ8277602.1"/>
    </source>
</evidence>
<dbReference type="Gene3D" id="2.40.30.170">
    <property type="match status" value="1"/>
</dbReference>
<evidence type="ECO:0000259" key="7">
    <source>
        <dbReference type="Pfam" id="PF25989"/>
    </source>
</evidence>
<dbReference type="SUPFAM" id="SSF111369">
    <property type="entry name" value="HlyD-like secretion proteins"/>
    <property type="match status" value="1"/>
</dbReference>
<feature type="compositionally biased region" description="Low complexity" evidence="2">
    <location>
        <begin position="413"/>
        <end position="430"/>
    </location>
</feature>
<name>A0ABT1W3Y7_9PROT</name>
<dbReference type="Pfam" id="PF25876">
    <property type="entry name" value="HH_MFP_RND"/>
    <property type="match status" value="1"/>
</dbReference>
<comment type="caution">
    <text evidence="8">The sequence shown here is derived from an EMBL/GenBank/DDBJ whole genome shotgun (WGS) entry which is preliminary data.</text>
</comment>